<proteinExistence type="predicted"/>
<reference evidence="3 4" key="1">
    <citation type="submission" date="2016-11" db="EMBL/GenBank/DDBJ databases">
        <authorList>
            <person name="Jaros S."/>
            <person name="Januszkiewicz K."/>
            <person name="Wedrychowicz H."/>
        </authorList>
    </citation>
    <scope>NUCLEOTIDE SEQUENCE [LARGE SCALE GENOMIC DNA]</scope>
    <source>
        <strain evidence="3 4">DSM 24787</strain>
    </source>
</reference>
<dbReference type="CDD" id="cd02966">
    <property type="entry name" value="TlpA_like_family"/>
    <property type="match status" value="1"/>
</dbReference>
<dbReference type="AlphaFoldDB" id="A0A1N6KGS6"/>
<dbReference type="GO" id="GO:0016491">
    <property type="term" value="F:oxidoreductase activity"/>
    <property type="evidence" value="ECO:0007669"/>
    <property type="project" value="InterPro"/>
</dbReference>
<dbReference type="InterPro" id="IPR036249">
    <property type="entry name" value="Thioredoxin-like_sf"/>
</dbReference>
<feature type="domain" description="Thioredoxin" evidence="2">
    <location>
        <begin position="2"/>
        <end position="154"/>
    </location>
</feature>
<dbReference type="GO" id="GO:0016853">
    <property type="term" value="F:isomerase activity"/>
    <property type="evidence" value="ECO:0007669"/>
    <property type="project" value="UniProtKB-KW"/>
</dbReference>
<protein>
    <submittedName>
        <fullName evidence="3">Thiol-disulfide isomerase or thioredoxin</fullName>
    </submittedName>
</protein>
<dbReference type="PROSITE" id="PS51352">
    <property type="entry name" value="THIOREDOXIN_2"/>
    <property type="match status" value="1"/>
</dbReference>
<feature type="signal peptide" evidence="1">
    <location>
        <begin position="1"/>
        <end position="19"/>
    </location>
</feature>
<dbReference type="InterPro" id="IPR000866">
    <property type="entry name" value="AhpC/TSA"/>
</dbReference>
<organism evidence="3 4">
    <name type="scientific">Chitinophaga niabensis</name>
    <dbReference type="NCBI Taxonomy" id="536979"/>
    <lineage>
        <taxon>Bacteria</taxon>
        <taxon>Pseudomonadati</taxon>
        <taxon>Bacteroidota</taxon>
        <taxon>Chitinophagia</taxon>
        <taxon>Chitinophagales</taxon>
        <taxon>Chitinophagaceae</taxon>
        <taxon>Chitinophaga</taxon>
    </lineage>
</organism>
<dbReference type="OrthoDB" id="9815205at2"/>
<dbReference type="Gene3D" id="3.40.30.10">
    <property type="entry name" value="Glutaredoxin"/>
    <property type="match status" value="1"/>
</dbReference>
<dbReference type="STRING" id="536979.SAMN04488055_5781"/>
<keyword evidence="4" id="KW-1185">Reference proteome</keyword>
<keyword evidence="3" id="KW-0413">Isomerase</keyword>
<dbReference type="PANTHER" id="PTHR42852:SF13">
    <property type="entry name" value="PROTEIN DIPZ"/>
    <property type="match status" value="1"/>
</dbReference>
<evidence type="ECO:0000259" key="2">
    <source>
        <dbReference type="PROSITE" id="PS51352"/>
    </source>
</evidence>
<name>A0A1N6KGS6_9BACT</name>
<dbReference type="InterPro" id="IPR050553">
    <property type="entry name" value="Thioredoxin_ResA/DsbE_sf"/>
</dbReference>
<dbReference type="Proteomes" id="UP000185003">
    <property type="component" value="Unassembled WGS sequence"/>
</dbReference>
<accession>A0A1N6KGS6</accession>
<dbReference type="InterPro" id="IPR013766">
    <property type="entry name" value="Thioredoxin_domain"/>
</dbReference>
<evidence type="ECO:0000313" key="3">
    <source>
        <dbReference type="EMBL" id="SIO55526.1"/>
    </source>
</evidence>
<dbReference type="GO" id="GO:0016209">
    <property type="term" value="F:antioxidant activity"/>
    <property type="evidence" value="ECO:0007669"/>
    <property type="project" value="InterPro"/>
</dbReference>
<dbReference type="Pfam" id="PF00578">
    <property type="entry name" value="AhpC-TSA"/>
    <property type="match status" value="1"/>
</dbReference>
<dbReference type="EMBL" id="FSRA01000002">
    <property type="protein sequence ID" value="SIO55526.1"/>
    <property type="molecule type" value="Genomic_DNA"/>
</dbReference>
<gene>
    <name evidence="3" type="ORF">SAMN04488055_5781</name>
</gene>
<feature type="chain" id="PRO_5013065727" evidence="1">
    <location>
        <begin position="20"/>
        <end position="154"/>
    </location>
</feature>
<dbReference type="SUPFAM" id="SSF52833">
    <property type="entry name" value="Thioredoxin-like"/>
    <property type="match status" value="1"/>
</dbReference>
<evidence type="ECO:0000313" key="4">
    <source>
        <dbReference type="Proteomes" id="UP000185003"/>
    </source>
</evidence>
<dbReference type="RefSeq" id="WP_074242975.1">
    <property type="nucleotide sequence ID" value="NZ_FSRA01000002.1"/>
</dbReference>
<sequence>MKKLLPVLLFFCLPAFSFSQEVTRIKASDLDQLMQYKDSPVVINLWATWCGPCIKEMPHFVKQAAKFPQVKFVFLSLDMKDAYPAQITKFARRHKIRSSLVWLDESNANKYAAKIDPRWEGSIPATIFINKGGYRKFVEGMIKEEELIKELRSL</sequence>
<dbReference type="PANTHER" id="PTHR42852">
    <property type="entry name" value="THIOL:DISULFIDE INTERCHANGE PROTEIN DSBE"/>
    <property type="match status" value="1"/>
</dbReference>
<keyword evidence="1" id="KW-0732">Signal</keyword>
<evidence type="ECO:0000256" key="1">
    <source>
        <dbReference type="SAM" id="SignalP"/>
    </source>
</evidence>